<dbReference type="Proteomes" id="UP001597459">
    <property type="component" value="Unassembled WGS sequence"/>
</dbReference>
<dbReference type="InterPro" id="IPR002129">
    <property type="entry name" value="PyrdxlP-dep_de-COase"/>
</dbReference>
<dbReference type="PANTHER" id="PTHR46101:SF2">
    <property type="entry name" value="SERINE DECARBOXYLASE"/>
    <property type="match status" value="1"/>
</dbReference>
<dbReference type="PANTHER" id="PTHR46101">
    <property type="match status" value="1"/>
</dbReference>
<evidence type="ECO:0000256" key="4">
    <source>
        <dbReference type="ARBA" id="ARBA00022898"/>
    </source>
</evidence>
<dbReference type="InterPro" id="IPR015424">
    <property type="entry name" value="PyrdxlP-dep_Trfase"/>
</dbReference>
<dbReference type="InterPro" id="IPR015421">
    <property type="entry name" value="PyrdxlP-dep_Trfase_major"/>
</dbReference>
<comment type="similarity">
    <text evidence="2 6">Belongs to the group II decarboxylase family.</text>
</comment>
<dbReference type="InterPro" id="IPR051151">
    <property type="entry name" value="Group_II_Decarboxylase"/>
</dbReference>
<comment type="cofactor">
    <cofactor evidence="1 6">
        <name>pyridoxal 5'-phosphate</name>
        <dbReference type="ChEBI" id="CHEBI:597326"/>
    </cofactor>
</comment>
<evidence type="ECO:0000256" key="5">
    <source>
        <dbReference type="ARBA" id="ARBA00023239"/>
    </source>
</evidence>
<reference evidence="8" key="1">
    <citation type="journal article" date="2019" name="Int. J. Syst. Evol. Microbiol.">
        <title>The Global Catalogue of Microorganisms (GCM) 10K type strain sequencing project: providing services to taxonomists for standard genome sequencing and annotation.</title>
        <authorList>
            <consortium name="The Broad Institute Genomics Platform"/>
            <consortium name="The Broad Institute Genome Sequencing Center for Infectious Disease"/>
            <person name="Wu L."/>
            <person name="Ma J."/>
        </authorList>
    </citation>
    <scope>NUCLEOTIDE SEQUENCE [LARGE SCALE GENOMIC DNA]</scope>
    <source>
        <strain evidence="8">KCTC 42423</strain>
    </source>
</reference>
<dbReference type="Pfam" id="PF00282">
    <property type="entry name" value="Pyridoxal_deC"/>
    <property type="match status" value="1"/>
</dbReference>
<evidence type="ECO:0000256" key="3">
    <source>
        <dbReference type="ARBA" id="ARBA00022793"/>
    </source>
</evidence>
<evidence type="ECO:0000256" key="1">
    <source>
        <dbReference type="ARBA" id="ARBA00001933"/>
    </source>
</evidence>
<dbReference type="SUPFAM" id="SSF53383">
    <property type="entry name" value="PLP-dependent transferases"/>
    <property type="match status" value="1"/>
</dbReference>
<dbReference type="GO" id="GO:0004398">
    <property type="term" value="F:histidine decarboxylase activity"/>
    <property type="evidence" value="ECO:0007669"/>
    <property type="project" value="UniProtKB-EC"/>
</dbReference>
<keyword evidence="4 6" id="KW-0663">Pyridoxal phosphate</keyword>
<comment type="caution">
    <text evidence="7">The sequence shown here is derived from an EMBL/GenBank/DDBJ whole genome shotgun (WGS) entry which is preliminary data.</text>
</comment>
<keyword evidence="8" id="KW-1185">Reference proteome</keyword>
<evidence type="ECO:0000313" key="8">
    <source>
        <dbReference type="Proteomes" id="UP001597459"/>
    </source>
</evidence>
<name>A0ABW5NCY1_9FLAO</name>
<proteinExistence type="inferred from homology"/>
<accession>A0ABW5NCY1</accession>
<sequence>MKLHTLEQNQLEALYKNIEETTQNFLGYPVSKDFDYSDLLPFLKFPLNNLGDPFGESTYRVDSRAMEREVVHFFAEQFRADPDNFWGYVTNGGSEGNLYGLYLARELYPKGMVYFSEATHYSVQKNITLLNMDFVKVRAQENGELDYQDLREAIGYNRHRPVIVIANIGTTMTEAKDNPARIASIIQDMAISGHYIHADAALAGGFAPFIDPRPIFDFQDGVDSISVSGHKFIGSPMPSGVVIVKKDNRDRIARNIAYIGSADATITGSRNGHSPLFLWYAIKKLGVEGFTQRTRHSLAVAAYTLKKLQTLGIDAWRNPNAITVVFPAPPVAIIDKWQLATENGQSHIICMPNVSFDQIDLLIQDLKETMIIPA</sequence>
<dbReference type="NCBIfam" id="NF002748">
    <property type="entry name" value="PRK02769.1"/>
    <property type="match status" value="1"/>
</dbReference>
<dbReference type="Gene3D" id="3.40.640.10">
    <property type="entry name" value="Type I PLP-dependent aspartate aminotransferase-like (Major domain)"/>
    <property type="match status" value="1"/>
</dbReference>
<keyword evidence="3" id="KW-0210">Decarboxylase</keyword>
<evidence type="ECO:0000256" key="2">
    <source>
        <dbReference type="ARBA" id="ARBA00009533"/>
    </source>
</evidence>
<organism evidence="7 8">
    <name type="scientific">Aquimarina hainanensis</name>
    <dbReference type="NCBI Taxonomy" id="1578017"/>
    <lineage>
        <taxon>Bacteria</taxon>
        <taxon>Pseudomonadati</taxon>
        <taxon>Bacteroidota</taxon>
        <taxon>Flavobacteriia</taxon>
        <taxon>Flavobacteriales</taxon>
        <taxon>Flavobacteriaceae</taxon>
        <taxon>Aquimarina</taxon>
    </lineage>
</organism>
<keyword evidence="5 6" id="KW-0456">Lyase</keyword>
<protein>
    <submittedName>
        <fullName evidence="7">Histidine decarboxylase</fullName>
        <ecNumber evidence="7">4.1.1.22</ecNumber>
    </submittedName>
</protein>
<gene>
    <name evidence="7" type="ORF">ACFSTE_17945</name>
</gene>
<evidence type="ECO:0000256" key="6">
    <source>
        <dbReference type="RuleBase" id="RU000382"/>
    </source>
</evidence>
<dbReference type="EMBL" id="JBHULX010000039">
    <property type="protein sequence ID" value="MFD2592724.1"/>
    <property type="molecule type" value="Genomic_DNA"/>
</dbReference>
<dbReference type="EC" id="4.1.1.22" evidence="7"/>
<dbReference type="RefSeq" id="WP_378254796.1">
    <property type="nucleotide sequence ID" value="NZ_JBHSJV010000001.1"/>
</dbReference>
<evidence type="ECO:0000313" key="7">
    <source>
        <dbReference type="EMBL" id="MFD2592724.1"/>
    </source>
</evidence>